<feature type="transmembrane region" description="Helical" evidence="1">
    <location>
        <begin position="129"/>
        <end position="151"/>
    </location>
</feature>
<keyword evidence="1" id="KW-0812">Transmembrane</keyword>
<evidence type="ECO:0000313" key="3">
    <source>
        <dbReference type="Proteomes" id="UP000587462"/>
    </source>
</evidence>
<keyword evidence="3" id="KW-1185">Reference proteome</keyword>
<name>A0A7Y7B4G3_STRMO</name>
<proteinExistence type="predicted"/>
<feature type="transmembrane region" description="Helical" evidence="1">
    <location>
        <begin position="55"/>
        <end position="83"/>
    </location>
</feature>
<sequence length="256" mass="26422">MNVLSGAAAIAAGCGLLWLSLAAKLADRESARIVWPVTGRFGRVLGPGPVSAGEALVVAVLLAPLPVAVRLLPLAACFCAYAAAATVLHGRRCACFGGWLPTRFSALHVVGCACIAALAFTGVPGGLSVRAATVVAASSVTAASAVAVVLWRRAAARARQPVHDVHHFVVFTAESCPYCAALEARRSRYAALTDKPLEFRQAVTDEDAEQAGRAFPAVVGYDGDGVPVTEPVHGLSPIRDMLRRSAAGRAMTGSAR</sequence>
<feature type="transmembrane region" description="Helical" evidence="1">
    <location>
        <begin position="104"/>
        <end position="123"/>
    </location>
</feature>
<dbReference type="Proteomes" id="UP000587462">
    <property type="component" value="Unassembled WGS sequence"/>
</dbReference>
<reference evidence="2 3" key="1">
    <citation type="submission" date="2020-04" db="EMBL/GenBank/DDBJ databases">
        <title>Draft Genome Sequence of Streptomyces morookaense DSM 40503, an 8-azaguanine-producing strain.</title>
        <authorList>
            <person name="Qi J."/>
            <person name="Gao J.-M."/>
        </authorList>
    </citation>
    <scope>NUCLEOTIDE SEQUENCE [LARGE SCALE GENOMIC DNA]</scope>
    <source>
        <strain evidence="2 3">DSM 40503</strain>
    </source>
</reference>
<dbReference type="SUPFAM" id="SSF52833">
    <property type="entry name" value="Thioredoxin-like"/>
    <property type="match status" value="1"/>
</dbReference>
<organism evidence="2 3">
    <name type="scientific">Streptomyces morookaense</name>
    <name type="common">Streptoverticillium morookaense</name>
    <dbReference type="NCBI Taxonomy" id="1970"/>
    <lineage>
        <taxon>Bacteria</taxon>
        <taxon>Bacillati</taxon>
        <taxon>Actinomycetota</taxon>
        <taxon>Actinomycetes</taxon>
        <taxon>Kitasatosporales</taxon>
        <taxon>Streptomycetaceae</taxon>
        <taxon>Streptomyces</taxon>
    </lineage>
</organism>
<dbReference type="RefSeq" id="WP_171081381.1">
    <property type="nucleotide sequence ID" value="NZ_BNBU01000006.1"/>
</dbReference>
<keyword evidence="1" id="KW-0472">Membrane</keyword>
<evidence type="ECO:0000313" key="2">
    <source>
        <dbReference type="EMBL" id="NVK78860.1"/>
    </source>
</evidence>
<accession>A0A7Y7B4G3</accession>
<keyword evidence="1" id="KW-1133">Transmembrane helix</keyword>
<dbReference type="InterPro" id="IPR036249">
    <property type="entry name" value="Thioredoxin-like_sf"/>
</dbReference>
<protein>
    <submittedName>
        <fullName evidence="2">Uncharacterized protein</fullName>
    </submittedName>
</protein>
<evidence type="ECO:0000256" key="1">
    <source>
        <dbReference type="SAM" id="Phobius"/>
    </source>
</evidence>
<dbReference type="AlphaFoldDB" id="A0A7Y7B4G3"/>
<dbReference type="EMBL" id="JABBXF010000030">
    <property type="protein sequence ID" value="NVK78860.1"/>
    <property type="molecule type" value="Genomic_DNA"/>
</dbReference>
<gene>
    <name evidence="2" type="ORF">HG542_14435</name>
</gene>
<comment type="caution">
    <text evidence="2">The sequence shown here is derived from an EMBL/GenBank/DDBJ whole genome shotgun (WGS) entry which is preliminary data.</text>
</comment>